<proteinExistence type="inferred from homology"/>
<keyword evidence="8" id="KW-1185">Reference proteome</keyword>
<comment type="similarity">
    <text evidence="5">Belongs to the TatC family.</text>
</comment>
<keyword evidence="5" id="KW-0813">Transport</keyword>
<dbReference type="PRINTS" id="PR01840">
    <property type="entry name" value="TATCFAMILY"/>
</dbReference>
<dbReference type="EMBL" id="LRPN01000036">
    <property type="protein sequence ID" value="KWZ83752.1"/>
    <property type="molecule type" value="Genomic_DNA"/>
</dbReference>
<comment type="subunit">
    <text evidence="5">Forms a complex with TatA.</text>
</comment>
<evidence type="ECO:0000313" key="9">
    <source>
        <dbReference type="Proteomes" id="UP000070376"/>
    </source>
</evidence>
<dbReference type="GO" id="GO:0065002">
    <property type="term" value="P:intracellular protein transmembrane transport"/>
    <property type="evidence" value="ECO:0007669"/>
    <property type="project" value="TreeGrafter"/>
</dbReference>
<dbReference type="Pfam" id="PF00902">
    <property type="entry name" value="TatC"/>
    <property type="match status" value="1"/>
</dbReference>
<dbReference type="EMBL" id="CP010525">
    <property type="protein sequence ID" value="AJO21105.1"/>
    <property type="molecule type" value="Genomic_DNA"/>
</dbReference>
<evidence type="ECO:0000256" key="3">
    <source>
        <dbReference type="ARBA" id="ARBA00022989"/>
    </source>
</evidence>
<dbReference type="RefSeq" id="WP_014096826.1">
    <property type="nucleotide sequence ID" value="NZ_CP010525.1"/>
</dbReference>
<evidence type="ECO:0000313" key="6">
    <source>
        <dbReference type="EMBL" id="AJO21105.1"/>
    </source>
</evidence>
<dbReference type="InterPro" id="IPR019820">
    <property type="entry name" value="Sec-indep_translocase_CS"/>
</dbReference>
<evidence type="ECO:0000256" key="1">
    <source>
        <dbReference type="ARBA" id="ARBA00004141"/>
    </source>
</evidence>
<protein>
    <recommendedName>
        <fullName evidence="5">Sec-independent protein translocase protein TatC</fullName>
    </recommendedName>
</protein>
<evidence type="ECO:0000256" key="5">
    <source>
        <dbReference type="HAMAP-Rule" id="MF_00902"/>
    </source>
</evidence>
<comment type="function">
    <text evidence="5">Part of the twin-arginine translocation (Tat) system that transports large folded proteins containing a characteristic twin-arginine motif in their signal peptide across membranes.</text>
</comment>
<accession>A0A0C5C6V1</accession>
<dbReference type="InterPro" id="IPR002033">
    <property type="entry name" value="TatC"/>
</dbReference>
<feature type="transmembrane region" description="Helical" evidence="5">
    <location>
        <begin position="64"/>
        <end position="91"/>
    </location>
</feature>
<dbReference type="PATRIC" id="fig|1398.18.peg.312"/>
<evidence type="ECO:0000256" key="4">
    <source>
        <dbReference type="ARBA" id="ARBA00023136"/>
    </source>
</evidence>
<dbReference type="GO" id="GO:0043953">
    <property type="term" value="P:protein transport by the Tat complex"/>
    <property type="evidence" value="ECO:0007669"/>
    <property type="project" value="UniProtKB-UniRule"/>
</dbReference>
<feature type="transmembrane region" description="Helical" evidence="5">
    <location>
        <begin position="103"/>
        <end position="130"/>
    </location>
</feature>
<reference evidence="9" key="4">
    <citation type="submission" date="2016-01" db="EMBL/GenBank/DDBJ databases">
        <authorList>
            <person name="Mitreva M."/>
            <person name="Pepin K.H."/>
            <person name="Mihindukulasuriya K.A."/>
            <person name="Fulton R."/>
            <person name="Fronick C."/>
            <person name="O'Laughlin M."/>
            <person name="Miner T."/>
            <person name="Herter B."/>
            <person name="Rosa B.A."/>
            <person name="Cordes M."/>
            <person name="Tomlinson C."/>
            <person name="Wollam A."/>
            <person name="Palsikar V.B."/>
            <person name="Mardis E.R."/>
            <person name="Wilson R.K."/>
        </authorList>
    </citation>
    <scope>NUCLEOTIDE SEQUENCE [LARGE SCALE GENOMIC DNA]</scope>
    <source>
        <strain evidence="9">GED7749B</strain>
    </source>
</reference>
<dbReference type="GeneID" id="93258278"/>
<comment type="caution">
    <text evidence="5">Lacks conserved residue(s) required for the propagation of feature annotation.</text>
</comment>
<evidence type="ECO:0000256" key="2">
    <source>
        <dbReference type="ARBA" id="ARBA00022692"/>
    </source>
</evidence>
<dbReference type="Proteomes" id="UP000032024">
    <property type="component" value="Chromosome"/>
</dbReference>
<feature type="transmembrane region" description="Helical" evidence="5">
    <location>
        <begin position="20"/>
        <end position="44"/>
    </location>
</feature>
<dbReference type="PANTHER" id="PTHR30371">
    <property type="entry name" value="SEC-INDEPENDENT PROTEIN TRANSLOCASE PROTEIN TATC"/>
    <property type="match status" value="1"/>
</dbReference>
<keyword evidence="3 5" id="KW-1133">Transmembrane helix</keyword>
<organism evidence="7 9">
    <name type="scientific">Heyndrickxia coagulans</name>
    <name type="common">Weizmannia coagulans</name>
    <dbReference type="NCBI Taxonomy" id="1398"/>
    <lineage>
        <taxon>Bacteria</taxon>
        <taxon>Bacillati</taxon>
        <taxon>Bacillota</taxon>
        <taxon>Bacilli</taxon>
        <taxon>Bacillales</taxon>
        <taxon>Bacillaceae</taxon>
        <taxon>Heyndrickxia</taxon>
    </lineage>
</organism>
<feature type="transmembrane region" description="Helical" evidence="5">
    <location>
        <begin position="192"/>
        <end position="210"/>
    </location>
</feature>
<evidence type="ECO:0000313" key="7">
    <source>
        <dbReference type="EMBL" id="KWZ83752.1"/>
    </source>
</evidence>
<comment type="subcellular location">
    <subcellularLocation>
        <location evidence="5">Cell membrane</location>
        <topology evidence="5">Multi-pass membrane protein</topology>
    </subcellularLocation>
    <subcellularLocation>
        <location evidence="1">Membrane</location>
        <topology evidence="1">Multi-pass membrane protein</topology>
    </subcellularLocation>
</comment>
<dbReference type="HAMAP" id="MF_00902">
    <property type="entry name" value="TatC"/>
    <property type="match status" value="1"/>
</dbReference>
<dbReference type="GO" id="GO:0009977">
    <property type="term" value="F:proton motive force dependent protein transmembrane transporter activity"/>
    <property type="evidence" value="ECO:0007669"/>
    <property type="project" value="TreeGrafter"/>
</dbReference>
<name>A0A0C5C6V1_HEYCO</name>
<keyword evidence="5" id="KW-0811">Translocation</keyword>
<dbReference type="NCBIfam" id="TIGR00945">
    <property type="entry name" value="tatC"/>
    <property type="match status" value="1"/>
</dbReference>
<keyword evidence="5" id="KW-0653">Protein transport</keyword>
<reference evidence="7" key="3">
    <citation type="submission" date="2016-01" db="EMBL/GenBank/DDBJ databases">
        <authorList>
            <person name="Oliw E.H."/>
        </authorList>
    </citation>
    <scope>NUCLEOTIDE SEQUENCE [LARGE SCALE GENOMIC DNA]</scope>
    <source>
        <strain evidence="7">GED7749B</strain>
    </source>
</reference>
<keyword evidence="2 5" id="KW-0812">Transmembrane</keyword>
<feature type="transmembrane region" description="Helical" evidence="5">
    <location>
        <begin position="158"/>
        <end position="180"/>
    </location>
</feature>
<reference evidence="6" key="1">
    <citation type="submission" date="2015-01" db="EMBL/GenBank/DDBJ databases">
        <title>Comparative genome analysis of Bacillus coagulans HM-08, Clostridium butyricum HM-68, Bacillus subtilis HM-66 and Bacillus licheniformis BL-09.</title>
        <authorList>
            <person name="Zhang H."/>
        </authorList>
    </citation>
    <scope>NUCLEOTIDE SEQUENCE [LARGE SCALE GENOMIC DNA]</scope>
    <source>
        <strain evidence="6">HM-08</strain>
    </source>
</reference>
<dbReference type="GO" id="GO:0033281">
    <property type="term" value="C:TAT protein transport complex"/>
    <property type="evidence" value="ECO:0007669"/>
    <property type="project" value="UniProtKB-UniRule"/>
</dbReference>
<dbReference type="PANTHER" id="PTHR30371:SF0">
    <property type="entry name" value="SEC-INDEPENDENT PROTEIN TRANSLOCASE PROTEIN TATC, CHLOROPLASTIC-RELATED"/>
    <property type="match status" value="1"/>
</dbReference>
<sequence length="254" mass="28765">MNTKKMPVTGHIQELRKRLITVLIFFLFALVVGFFTAKPVIRYLQHAKNAGMFTMNAFRVTDPIKVFMEVSVVIACLLTLPVILYQLWAFISPGLYEKEKKLTLSYIPVSILLFIAGVSFSYFVLCPLMVKFMMGLSNEMGIRAVIGIREYIQFLLEITLPFGFVFQMPVVVLFLTRLGIITPRLLKKVRKYAYLALIAAAGIITPPDVFSQLITFVPLVLLYEASTLISKMAYRNAKKAAKEMPMDEQTIASE</sequence>
<dbReference type="PROSITE" id="PS01218">
    <property type="entry name" value="TATC"/>
    <property type="match status" value="1"/>
</dbReference>
<keyword evidence="4 5" id="KW-0472">Membrane</keyword>
<dbReference type="AlphaFoldDB" id="A0A0C5C6V1"/>
<evidence type="ECO:0000313" key="8">
    <source>
        <dbReference type="Proteomes" id="UP000032024"/>
    </source>
</evidence>
<reference evidence="8" key="2">
    <citation type="submission" date="2015-01" db="EMBL/GenBank/DDBJ databases">
        <title>Comparative genome analysis of Bacillus coagulans HM-08, Clostridium butyricum HM-68, Bacillus subtilis HM-66 and Bacillus paralicheniformis BL-09.</title>
        <authorList>
            <person name="Zhang H."/>
        </authorList>
    </citation>
    <scope>NUCLEOTIDE SEQUENCE [LARGE SCALE GENOMIC DNA]</scope>
    <source>
        <strain evidence="8">HM-08</strain>
    </source>
</reference>
<gene>
    <name evidence="5" type="primary">tatC</name>
    <name evidence="7" type="ORF">HMPREF3213_01198</name>
    <name evidence="6" type="ORF">SB48_HM08orf00480</name>
</gene>
<keyword evidence="5" id="KW-1003">Cell membrane</keyword>
<dbReference type="STRING" id="1398.AB434_0850"/>
<dbReference type="Proteomes" id="UP000070376">
    <property type="component" value="Unassembled WGS sequence"/>
</dbReference>